<accession>A0A0R2BAD4</accession>
<evidence type="ECO:0000313" key="5">
    <source>
        <dbReference type="EMBL" id="KRM76232.1"/>
    </source>
</evidence>
<evidence type="ECO:0000313" key="6">
    <source>
        <dbReference type="Proteomes" id="UP000051845"/>
    </source>
</evidence>
<reference evidence="5 6" key="1">
    <citation type="journal article" date="2015" name="Genome Announc.">
        <title>Expanding the biotechnology potential of lactobacilli through comparative genomics of 213 strains and associated genera.</title>
        <authorList>
            <person name="Sun Z."/>
            <person name="Harris H.M."/>
            <person name="McCann A."/>
            <person name="Guo C."/>
            <person name="Argimon S."/>
            <person name="Zhang W."/>
            <person name="Yang X."/>
            <person name="Jeffery I.B."/>
            <person name="Cooney J.C."/>
            <person name="Kagawa T.F."/>
            <person name="Liu W."/>
            <person name="Song Y."/>
            <person name="Salvetti E."/>
            <person name="Wrobel A."/>
            <person name="Rasinkangas P."/>
            <person name="Parkhill J."/>
            <person name="Rea M.C."/>
            <person name="O'Sullivan O."/>
            <person name="Ritari J."/>
            <person name="Douillard F.P."/>
            <person name="Paul Ross R."/>
            <person name="Yang R."/>
            <person name="Briner A.E."/>
            <person name="Felis G.E."/>
            <person name="de Vos W.M."/>
            <person name="Barrangou R."/>
            <person name="Klaenhammer T.R."/>
            <person name="Caufield P.W."/>
            <person name="Cui Y."/>
            <person name="Zhang H."/>
            <person name="O'Toole P.W."/>
        </authorList>
    </citation>
    <scope>NUCLEOTIDE SEQUENCE [LARGE SCALE GENOMIC DNA]</scope>
    <source>
        <strain evidence="5 6">DSM 20515</strain>
    </source>
</reference>
<gene>
    <name evidence="5" type="ORF">FC82_GL001742</name>
</gene>
<dbReference type="PANTHER" id="PTHR35790:SF4">
    <property type="entry name" value="HTH-TYPE TRANSCRIPTIONAL REGULATOR PCHR"/>
    <property type="match status" value="1"/>
</dbReference>
<dbReference type="SMART" id="SM00347">
    <property type="entry name" value="HTH_MARR"/>
    <property type="match status" value="1"/>
</dbReference>
<dbReference type="GO" id="GO:0003677">
    <property type="term" value="F:DNA binding"/>
    <property type="evidence" value="ECO:0007669"/>
    <property type="project" value="UniProtKB-KW"/>
</dbReference>
<dbReference type="PROSITE" id="PS50995">
    <property type="entry name" value="HTH_MARR_2"/>
    <property type="match status" value="1"/>
</dbReference>
<feature type="domain" description="HTH marR-type" evidence="4">
    <location>
        <begin position="26"/>
        <end position="160"/>
    </location>
</feature>
<dbReference type="PATRIC" id="fig|1423733.4.peg.1832"/>
<dbReference type="Proteomes" id="UP000051845">
    <property type="component" value="Unassembled WGS sequence"/>
</dbReference>
<dbReference type="GO" id="GO:0003700">
    <property type="term" value="F:DNA-binding transcription factor activity"/>
    <property type="evidence" value="ECO:0007669"/>
    <property type="project" value="InterPro"/>
</dbReference>
<proteinExistence type="predicted"/>
<dbReference type="AlphaFoldDB" id="A0A0R2BAD4"/>
<keyword evidence="3" id="KW-0804">Transcription</keyword>
<evidence type="ECO:0000256" key="3">
    <source>
        <dbReference type="ARBA" id="ARBA00023163"/>
    </source>
</evidence>
<comment type="caution">
    <text evidence="5">The sequence shown here is derived from an EMBL/GenBank/DDBJ whole genome shotgun (WGS) entry which is preliminary data.</text>
</comment>
<dbReference type="Pfam" id="PF01047">
    <property type="entry name" value="MarR"/>
    <property type="match status" value="1"/>
</dbReference>
<organism evidence="5 6">
    <name type="scientific">Secundilactobacillus collinoides DSM 20515 = JCM 1123</name>
    <dbReference type="NCBI Taxonomy" id="1423733"/>
    <lineage>
        <taxon>Bacteria</taxon>
        <taxon>Bacillati</taxon>
        <taxon>Bacillota</taxon>
        <taxon>Bacilli</taxon>
        <taxon>Lactobacillales</taxon>
        <taxon>Lactobacillaceae</taxon>
        <taxon>Secundilactobacillus</taxon>
    </lineage>
</organism>
<name>A0A0R2BAD4_SECCO</name>
<evidence type="ECO:0000256" key="1">
    <source>
        <dbReference type="ARBA" id="ARBA00023015"/>
    </source>
</evidence>
<dbReference type="PANTHER" id="PTHR35790">
    <property type="entry name" value="HTH-TYPE TRANSCRIPTIONAL REGULATOR PCHR"/>
    <property type="match status" value="1"/>
</dbReference>
<evidence type="ECO:0000256" key="2">
    <source>
        <dbReference type="ARBA" id="ARBA00023125"/>
    </source>
</evidence>
<evidence type="ECO:0000259" key="4">
    <source>
        <dbReference type="PROSITE" id="PS50995"/>
    </source>
</evidence>
<dbReference type="InterPro" id="IPR036390">
    <property type="entry name" value="WH_DNA-bd_sf"/>
</dbReference>
<keyword evidence="1" id="KW-0805">Transcription regulation</keyword>
<dbReference type="InterPro" id="IPR052067">
    <property type="entry name" value="Metal_resp_HTH_trans_reg"/>
</dbReference>
<dbReference type="Gene3D" id="1.10.10.10">
    <property type="entry name" value="Winged helix-like DNA-binding domain superfamily/Winged helix DNA-binding domain"/>
    <property type="match status" value="1"/>
</dbReference>
<dbReference type="SUPFAM" id="SSF46785">
    <property type="entry name" value="Winged helix' DNA-binding domain"/>
    <property type="match status" value="1"/>
</dbReference>
<keyword evidence="2" id="KW-0238">DNA-binding</keyword>
<dbReference type="EMBL" id="AYYR01000032">
    <property type="protein sequence ID" value="KRM76232.1"/>
    <property type="molecule type" value="Genomic_DNA"/>
</dbReference>
<protein>
    <recommendedName>
        <fullName evidence="4">HTH marR-type domain-containing protein</fullName>
    </recommendedName>
</protein>
<sequence length="166" mass="18847">MSTNKETLNQLREAIDDVHDQRKLFQHSLTQEIIASHEFSDEQLAKITKMKLNHSKVEILSIVNDAGELPYKTLTEQASFSQGMVSRYVKQLITANLLTKVNLPDNNKAYNLQVTDAGRILAEQHDAMHVKMDTAYNAVLSQFSDKRIAKTIELLQALATTHLEKR</sequence>
<dbReference type="InterPro" id="IPR036388">
    <property type="entry name" value="WH-like_DNA-bd_sf"/>
</dbReference>
<dbReference type="InterPro" id="IPR000835">
    <property type="entry name" value="HTH_MarR-typ"/>
</dbReference>
<dbReference type="RefSeq" id="WP_056996556.1">
    <property type="nucleotide sequence ID" value="NZ_AYYR01000032.1"/>
</dbReference>